<dbReference type="PROSITE" id="PS51257">
    <property type="entry name" value="PROKAR_LIPOPROTEIN"/>
    <property type="match status" value="1"/>
</dbReference>
<evidence type="ECO:0000313" key="2">
    <source>
        <dbReference type="EMBL" id="PTW49210.1"/>
    </source>
</evidence>
<proteinExistence type="predicted"/>
<dbReference type="AlphaFoldDB" id="A0A2T5UCI3"/>
<keyword evidence="1" id="KW-0732">Signal</keyword>
<evidence type="ECO:0000313" key="3">
    <source>
        <dbReference type="Proteomes" id="UP000244013"/>
    </source>
</evidence>
<dbReference type="Proteomes" id="UP000244013">
    <property type="component" value="Unassembled WGS sequence"/>
</dbReference>
<comment type="caution">
    <text evidence="2">The sequence shown here is derived from an EMBL/GenBank/DDBJ whole genome shotgun (WGS) entry which is preliminary data.</text>
</comment>
<organism evidence="2 3">
    <name type="scientific">Sphingomonas faeni</name>
    <dbReference type="NCBI Taxonomy" id="185950"/>
    <lineage>
        <taxon>Bacteria</taxon>
        <taxon>Pseudomonadati</taxon>
        <taxon>Pseudomonadota</taxon>
        <taxon>Alphaproteobacteria</taxon>
        <taxon>Sphingomonadales</taxon>
        <taxon>Sphingomonadaceae</taxon>
        <taxon>Sphingomonas</taxon>
    </lineage>
</organism>
<evidence type="ECO:0008006" key="4">
    <source>
        <dbReference type="Google" id="ProtNLM"/>
    </source>
</evidence>
<evidence type="ECO:0000256" key="1">
    <source>
        <dbReference type="SAM" id="SignalP"/>
    </source>
</evidence>
<feature type="signal peptide" evidence="1">
    <location>
        <begin position="1"/>
        <end position="25"/>
    </location>
</feature>
<gene>
    <name evidence="2" type="ORF">C8J25_101716</name>
</gene>
<accession>A0A2T5UCI3</accession>
<reference evidence="2 3" key="1">
    <citation type="submission" date="2018-04" db="EMBL/GenBank/DDBJ databases">
        <title>Genomic Encyclopedia of Type Strains, Phase III (KMG-III): the genomes of soil and plant-associated and newly described type strains.</title>
        <authorList>
            <person name="Whitman W."/>
        </authorList>
    </citation>
    <scope>NUCLEOTIDE SEQUENCE [LARGE SCALE GENOMIC DNA]</scope>
    <source>
        <strain evidence="2 3">MA-olki</strain>
    </source>
</reference>
<dbReference type="EMBL" id="QAYE01000001">
    <property type="protein sequence ID" value="PTW49210.1"/>
    <property type="molecule type" value="Genomic_DNA"/>
</dbReference>
<protein>
    <recommendedName>
        <fullName evidence="4">Lipoprotein</fullName>
    </recommendedName>
</protein>
<dbReference type="GeneID" id="91007987"/>
<name>A0A2T5UCI3_9SPHN</name>
<feature type="chain" id="PRO_5015563613" description="Lipoprotein" evidence="1">
    <location>
        <begin position="26"/>
        <end position="341"/>
    </location>
</feature>
<sequence>MKQRRRIFRSNLFPCLISASAMLLAGCNNDAVTATSESVSSIESLQNDLASAFDDPNVKGCIAASLSLDKYINAVSDLEDSNREQYGAIAAQSGANQSVLFYGAVVQYGSELSAGASNAERSCKSAANRLNSFADGIRGFSDLADVIRHCGERASIVSTLDHAPIDVVNGWREKGPGLKNCRSEVSDIALLHGIKFVAGNTKTLSENSGAITTSSQKSTEQDNSNNIVISAPEETDRSKIDSALADSQIEDDKTCKRDRTFFESLNPSGRRQKLEGLGLSKVTFDYLDPYLRNMEKTYQEYEDRLVNAKSSKECSEIAVSGANAMNDAGMKFSNASYGAPG</sequence>
<dbReference type="RefSeq" id="WP_146173275.1">
    <property type="nucleotide sequence ID" value="NZ_QAYE01000001.1"/>
</dbReference>